<protein>
    <submittedName>
        <fullName evidence="7">O-antigen/teichoic acid export membrane protein</fullName>
    </submittedName>
</protein>
<accession>A0ABS4HVB4</accession>
<feature type="transmembrane region" description="Helical" evidence="6">
    <location>
        <begin position="372"/>
        <end position="390"/>
    </location>
</feature>
<feature type="transmembrane region" description="Helical" evidence="6">
    <location>
        <begin position="304"/>
        <end position="328"/>
    </location>
</feature>
<dbReference type="InterPro" id="IPR050833">
    <property type="entry name" value="Poly_Biosynth_Transport"/>
</dbReference>
<keyword evidence="8" id="KW-1185">Reference proteome</keyword>
<dbReference type="Pfam" id="PF13440">
    <property type="entry name" value="Polysacc_synt_3"/>
    <property type="match status" value="1"/>
</dbReference>
<dbReference type="PANTHER" id="PTHR30250">
    <property type="entry name" value="PST FAMILY PREDICTED COLANIC ACID TRANSPORTER"/>
    <property type="match status" value="1"/>
</dbReference>
<reference evidence="7 8" key="1">
    <citation type="submission" date="2021-03" db="EMBL/GenBank/DDBJ databases">
        <title>Genomic Encyclopedia of Type Strains, Phase IV (KMG-IV): sequencing the most valuable type-strain genomes for metagenomic binning, comparative biology and taxonomic classification.</title>
        <authorList>
            <person name="Goeker M."/>
        </authorList>
    </citation>
    <scope>NUCLEOTIDE SEQUENCE [LARGE SCALE GENOMIC DNA]</scope>
    <source>
        <strain evidence="7 8">DSM 24950</strain>
    </source>
</reference>
<feature type="transmembrane region" description="Helical" evidence="6">
    <location>
        <begin position="334"/>
        <end position="351"/>
    </location>
</feature>
<dbReference type="PANTHER" id="PTHR30250:SF28">
    <property type="entry name" value="POLYSACCHARIDE BIOSYNTHESIS PROTEIN"/>
    <property type="match status" value="1"/>
</dbReference>
<evidence type="ECO:0000313" key="7">
    <source>
        <dbReference type="EMBL" id="MBP1962306.1"/>
    </source>
</evidence>
<dbReference type="Proteomes" id="UP001519344">
    <property type="component" value="Unassembled WGS sequence"/>
</dbReference>
<keyword evidence="3 6" id="KW-0812">Transmembrane</keyword>
<dbReference type="EMBL" id="JAGGKV010000003">
    <property type="protein sequence ID" value="MBP1962306.1"/>
    <property type="molecule type" value="Genomic_DNA"/>
</dbReference>
<evidence type="ECO:0000256" key="6">
    <source>
        <dbReference type="SAM" id="Phobius"/>
    </source>
</evidence>
<evidence type="ECO:0000256" key="1">
    <source>
        <dbReference type="ARBA" id="ARBA00004651"/>
    </source>
</evidence>
<proteinExistence type="predicted"/>
<feature type="transmembrane region" description="Helical" evidence="6">
    <location>
        <begin position="237"/>
        <end position="259"/>
    </location>
</feature>
<dbReference type="RefSeq" id="WP_167061667.1">
    <property type="nucleotide sequence ID" value="NZ_JAAOZR010000024.1"/>
</dbReference>
<evidence type="ECO:0000256" key="3">
    <source>
        <dbReference type="ARBA" id="ARBA00022692"/>
    </source>
</evidence>
<evidence type="ECO:0000256" key="2">
    <source>
        <dbReference type="ARBA" id="ARBA00022475"/>
    </source>
</evidence>
<feature type="transmembrane region" description="Helical" evidence="6">
    <location>
        <begin position="79"/>
        <end position="104"/>
    </location>
</feature>
<feature type="transmembrane region" description="Helical" evidence="6">
    <location>
        <begin position="46"/>
        <end position="67"/>
    </location>
</feature>
<keyword evidence="2" id="KW-1003">Cell membrane</keyword>
<comment type="caution">
    <text evidence="7">The sequence shown here is derived from an EMBL/GenBank/DDBJ whole genome shotgun (WGS) entry which is preliminary data.</text>
</comment>
<feature type="transmembrane region" description="Helical" evidence="6">
    <location>
        <begin position="164"/>
        <end position="185"/>
    </location>
</feature>
<feature type="transmembrane region" description="Helical" evidence="6">
    <location>
        <begin position="124"/>
        <end position="143"/>
    </location>
</feature>
<gene>
    <name evidence="7" type="ORF">J2Z65_001505</name>
</gene>
<comment type="subcellular location">
    <subcellularLocation>
        <location evidence="1">Cell membrane</location>
        <topology evidence="1">Multi-pass membrane protein</topology>
    </subcellularLocation>
</comment>
<name>A0ABS4HVB4_9BACL</name>
<evidence type="ECO:0000256" key="4">
    <source>
        <dbReference type="ARBA" id="ARBA00022989"/>
    </source>
</evidence>
<organism evidence="7 8">
    <name type="scientific">Paenibacillus aceris</name>
    <dbReference type="NCBI Taxonomy" id="869555"/>
    <lineage>
        <taxon>Bacteria</taxon>
        <taxon>Bacillati</taxon>
        <taxon>Bacillota</taxon>
        <taxon>Bacilli</taxon>
        <taxon>Bacillales</taxon>
        <taxon>Paenibacillaceae</taxon>
        <taxon>Paenibacillus</taxon>
    </lineage>
</organism>
<keyword evidence="4 6" id="KW-1133">Transmembrane helix</keyword>
<sequence>MIKHGELLKNTFVKSVLLITGGTVLAQVINYLVSPIITRLYLPEEYGVLAAYAAVIGMLSVLGSLRYESSIAIAENENVAINMVAVSIIILLSITIIISIILAFVSQPLLQLLGLDILYKYKLFISFGLFFIGLYNIFIQLAYRERDFKTISNTKLSQSIVQNTLNIFLGSFGFGSVGLIVGKIAGQSAGMVSLSKPILKRTTLEKISKKEMLWGVKRYKNFPLFSTPSQFLNAAGIQLPLFFLTAFFGTQVTGLYGLATTVINMPVTLIGNSISDVFYSEAANIGKRDPQKLKSLSRILLKKLFLIGIIPMCIVLLLGPSLFSLAFGDMWRDAGVYAQLISISVFSRLVFMPISRVYEVFERQKEAFFLDTARLVLVLFAFAISKILLLNSFWTVGIYSSALSLVYFNTFLMSQKILNDEIKKKSSGKS</sequence>
<feature type="transmembrane region" description="Helical" evidence="6">
    <location>
        <begin position="12"/>
        <end position="34"/>
    </location>
</feature>
<evidence type="ECO:0000256" key="5">
    <source>
        <dbReference type="ARBA" id="ARBA00023136"/>
    </source>
</evidence>
<evidence type="ECO:0000313" key="8">
    <source>
        <dbReference type="Proteomes" id="UP001519344"/>
    </source>
</evidence>
<keyword evidence="5 6" id="KW-0472">Membrane</keyword>